<dbReference type="Proteomes" id="UP000837932">
    <property type="component" value="Unassembled WGS sequence"/>
</dbReference>
<comment type="subcellular location">
    <subcellularLocation>
        <location evidence="1 8">Cell outer membrane</location>
        <topology evidence="1 8">Multi-pass membrane protein</topology>
    </subcellularLocation>
</comment>
<evidence type="ECO:0000313" key="13">
    <source>
        <dbReference type="EMBL" id="CAH0997793.1"/>
    </source>
</evidence>
<dbReference type="Gene3D" id="2.40.170.20">
    <property type="entry name" value="TonB-dependent receptor, beta-barrel domain"/>
    <property type="match status" value="1"/>
</dbReference>
<protein>
    <submittedName>
        <fullName evidence="13">TonB-dependent receptor P3</fullName>
    </submittedName>
</protein>
<keyword evidence="14" id="KW-1185">Reference proteome</keyword>
<dbReference type="InterPro" id="IPR023997">
    <property type="entry name" value="TonB-dep_OMP_SusC/RagA_CS"/>
</dbReference>
<name>A0ABN8EXH6_9BACT</name>
<keyword evidence="4 8" id="KW-0812">Transmembrane</keyword>
<keyword evidence="13" id="KW-0675">Receptor</keyword>
<dbReference type="PROSITE" id="PS52016">
    <property type="entry name" value="TONB_DEPENDENT_REC_3"/>
    <property type="match status" value="1"/>
</dbReference>
<dbReference type="Pfam" id="PF07715">
    <property type="entry name" value="Plug"/>
    <property type="match status" value="1"/>
</dbReference>
<dbReference type="InterPro" id="IPR023996">
    <property type="entry name" value="TonB-dep_OMP_SusC/RagA"/>
</dbReference>
<organism evidence="13 14">
    <name type="scientific">Emticicia aquatica</name>
    <dbReference type="NCBI Taxonomy" id="1681835"/>
    <lineage>
        <taxon>Bacteria</taxon>
        <taxon>Pseudomonadati</taxon>
        <taxon>Bacteroidota</taxon>
        <taxon>Cytophagia</taxon>
        <taxon>Cytophagales</taxon>
        <taxon>Leadbetterellaceae</taxon>
        <taxon>Emticicia</taxon>
    </lineage>
</organism>
<feature type="domain" description="TonB-dependent receptor plug" evidence="12">
    <location>
        <begin position="125"/>
        <end position="246"/>
    </location>
</feature>
<evidence type="ECO:0000259" key="11">
    <source>
        <dbReference type="Pfam" id="PF00593"/>
    </source>
</evidence>
<dbReference type="RefSeq" id="WP_238808600.1">
    <property type="nucleotide sequence ID" value="NZ_CAKLPY010000006.1"/>
</dbReference>
<feature type="signal peptide" evidence="10">
    <location>
        <begin position="1"/>
        <end position="24"/>
    </location>
</feature>
<evidence type="ECO:0000256" key="7">
    <source>
        <dbReference type="ARBA" id="ARBA00023237"/>
    </source>
</evidence>
<dbReference type="InterPro" id="IPR012910">
    <property type="entry name" value="Plug_dom"/>
</dbReference>
<dbReference type="NCBIfam" id="TIGR04057">
    <property type="entry name" value="SusC_RagA_signa"/>
    <property type="match status" value="1"/>
</dbReference>
<keyword evidence="2 8" id="KW-0813">Transport</keyword>
<keyword evidence="7 8" id="KW-0998">Cell outer membrane</keyword>
<gene>
    <name evidence="13" type="ORF">EMA8858_03927</name>
</gene>
<evidence type="ECO:0000256" key="4">
    <source>
        <dbReference type="ARBA" id="ARBA00022692"/>
    </source>
</evidence>
<dbReference type="Pfam" id="PF00593">
    <property type="entry name" value="TonB_dep_Rec_b-barrel"/>
    <property type="match status" value="1"/>
</dbReference>
<sequence length="1039" mass="113092">MNKKIIFKCLLVFAIGFVSLPAALAIPIVKSMEQKVTGKVTDENGNGMPGVNITVKGSPKGTTTDVSGNYSISVPEKNSVLVFSFTGYLLQEITVGSQSVIDVKLEVDSKTLEEVVVVGYGTQRKVDLTGAVGSITNKDIVSRPYTNPDQILGGRVSGVHIANRSGDPGAPIDVRIRGVGTTGNNQPLWVIDGVPIVQTSNITVNTASYTESNPLAGINPADIESMDILKDASAAAIYGARAANGVVIITTKRGKEGRTTATYDGYYGIQYVPQNRRLNMLNSDQYIALQKDLGRDLSKFAGKPTFDWQDAIFQSGAVRNHNMTISGGTQTLNFNIAGGYLGQDGVEKGQDFQRYSFKANVDAKVGKYLKFGESALITATDRLTQSEGGNFAAFNGARNAPYFQAYDASGNYNESNGTTRGDGANAANYLWATDTKYNETRVKSRKILGNVYGEFEPIEGLKYRLTVGMDYNVADGFFFQEKEPLNFGTAGTPNRSSLLVQERPIEQTTNITNTLTYHKKFGKSDLTFMAGYEETNFRFDKVRLQGRDLFNSNIRFASVATTVAGANEADIWALRGLLGRVFYSYNDKYLLTANVRRDESSRFSKENRAGVFPSVSVGWKINKENFLSNISAIDDWKIRASWGQSGNQFTGQNFAYLPSLTTTIFYVAGDGQTVVRGPSPTVFANKDLKWETSTQVDFGTDLSLYKGKISITADYFQKTSNDVLLSLPIPMSSGYFLPADANLGQIKNKGFEFAIDYRNRAGALKYSIGANITTVQNKVTSLGGIPEIISGTGGGQTHRTSVGEPIGYFYGYKTNGIYQSQAEIDADKTVDANSAKRSPGDIRFVDVNGDGKIDANDRTNIGSSIPGFYYGINGSVGYKNFDFSILFQGVGDVKIYNSARAGLENMRDGSNQLATVLERWTASNPSTTIPRATGDDPNNNSRYSDRWIENGSYLRIKNLQIGYTIPASALDKLPGKFLSGSRVFIGAQNLATITKYKGYDPEVTRGASFQKGEFSLANGQDSGGSPQPTIVQFGWQLNF</sequence>
<dbReference type="InterPro" id="IPR039426">
    <property type="entry name" value="TonB-dep_rcpt-like"/>
</dbReference>
<dbReference type="InterPro" id="IPR008969">
    <property type="entry name" value="CarboxyPept-like_regulatory"/>
</dbReference>
<keyword evidence="10" id="KW-0732">Signal</keyword>
<dbReference type="InterPro" id="IPR036942">
    <property type="entry name" value="Beta-barrel_TonB_sf"/>
</dbReference>
<evidence type="ECO:0000256" key="6">
    <source>
        <dbReference type="ARBA" id="ARBA00023136"/>
    </source>
</evidence>
<evidence type="ECO:0000256" key="9">
    <source>
        <dbReference type="RuleBase" id="RU003357"/>
    </source>
</evidence>
<keyword evidence="5 9" id="KW-0798">TonB box</keyword>
<keyword evidence="6 8" id="KW-0472">Membrane</keyword>
<comment type="similarity">
    <text evidence="8 9">Belongs to the TonB-dependent receptor family.</text>
</comment>
<evidence type="ECO:0000256" key="2">
    <source>
        <dbReference type="ARBA" id="ARBA00022448"/>
    </source>
</evidence>
<proteinExistence type="inferred from homology"/>
<dbReference type="EMBL" id="CAKLPY010000006">
    <property type="protein sequence ID" value="CAH0997793.1"/>
    <property type="molecule type" value="Genomic_DNA"/>
</dbReference>
<evidence type="ECO:0000313" key="14">
    <source>
        <dbReference type="Proteomes" id="UP000837932"/>
    </source>
</evidence>
<evidence type="ECO:0000256" key="10">
    <source>
        <dbReference type="SAM" id="SignalP"/>
    </source>
</evidence>
<accession>A0ABN8EXH6</accession>
<evidence type="ECO:0000256" key="8">
    <source>
        <dbReference type="PROSITE-ProRule" id="PRU01360"/>
    </source>
</evidence>
<reference evidence="13" key="1">
    <citation type="submission" date="2021-12" db="EMBL/GenBank/DDBJ databases">
        <authorList>
            <person name="Rodrigo-Torres L."/>
            <person name="Arahal R. D."/>
            <person name="Lucena T."/>
        </authorList>
    </citation>
    <scope>NUCLEOTIDE SEQUENCE</scope>
    <source>
        <strain evidence="13">CECT 8858</strain>
    </source>
</reference>
<comment type="caution">
    <text evidence="13">The sequence shown here is derived from an EMBL/GenBank/DDBJ whole genome shotgun (WGS) entry which is preliminary data.</text>
</comment>
<feature type="domain" description="TonB-dependent receptor-like beta-barrel" evidence="11">
    <location>
        <begin position="402"/>
        <end position="990"/>
    </location>
</feature>
<dbReference type="SUPFAM" id="SSF49464">
    <property type="entry name" value="Carboxypeptidase regulatory domain-like"/>
    <property type="match status" value="1"/>
</dbReference>
<evidence type="ECO:0000256" key="1">
    <source>
        <dbReference type="ARBA" id="ARBA00004571"/>
    </source>
</evidence>
<evidence type="ECO:0000256" key="5">
    <source>
        <dbReference type="ARBA" id="ARBA00023077"/>
    </source>
</evidence>
<dbReference type="Gene3D" id="2.170.130.10">
    <property type="entry name" value="TonB-dependent receptor, plug domain"/>
    <property type="match status" value="1"/>
</dbReference>
<keyword evidence="3 8" id="KW-1134">Transmembrane beta strand</keyword>
<feature type="chain" id="PRO_5047238663" evidence="10">
    <location>
        <begin position="25"/>
        <end position="1039"/>
    </location>
</feature>
<dbReference type="InterPro" id="IPR000531">
    <property type="entry name" value="Beta-barrel_TonB"/>
</dbReference>
<dbReference type="InterPro" id="IPR037066">
    <property type="entry name" value="Plug_dom_sf"/>
</dbReference>
<dbReference type="NCBIfam" id="TIGR04056">
    <property type="entry name" value="OMP_RagA_SusC"/>
    <property type="match status" value="1"/>
</dbReference>
<evidence type="ECO:0000256" key="3">
    <source>
        <dbReference type="ARBA" id="ARBA00022452"/>
    </source>
</evidence>
<dbReference type="SUPFAM" id="SSF56935">
    <property type="entry name" value="Porins"/>
    <property type="match status" value="1"/>
</dbReference>
<dbReference type="Gene3D" id="2.60.40.1120">
    <property type="entry name" value="Carboxypeptidase-like, regulatory domain"/>
    <property type="match status" value="1"/>
</dbReference>
<evidence type="ECO:0000259" key="12">
    <source>
        <dbReference type="Pfam" id="PF07715"/>
    </source>
</evidence>
<dbReference type="Pfam" id="PF13715">
    <property type="entry name" value="CarbopepD_reg_2"/>
    <property type="match status" value="1"/>
</dbReference>